<dbReference type="NCBIfam" id="TIGR02490">
    <property type="entry name" value="flgF"/>
    <property type="match status" value="1"/>
</dbReference>
<evidence type="ECO:0000313" key="6">
    <source>
        <dbReference type="EMBL" id="QTL96984.1"/>
    </source>
</evidence>
<keyword evidence="7" id="KW-1185">Reference proteome</keyword>
<feature type="domain" description="Flagellar hook protein FlgE/F/G-like D1" evidence="5">
    <location>
        <begin position="92"/>
        <end position="150"/>
    </location>
</feature>
<keyword evidence="2" id="KW-0975">Bacterial flagellum</keyword>
<dbReference type="Pfam" id="PF00460">
    <property type="entry name" value="Flg_bb_rod"/>
    <property type="match status" value="1"/>
</dbReference>
<keyword evidence="6" id="KW-0969">Cilium</keyword>
<dbReference type="PANTHER" id="PTHR30435">
    <property type="entry name" value="FLAGELLAR PROTEIN"/>
    <property type="match status" value="1"/>
</dbReference>
<dbReference type="RefSeq" id="WP_230868650.1">
    <property type="nucleotide sequence ID" value="NZ_CP046640.1"/>
</dbReference>
<evidence type="ECO:0000256" key="1">
    <source>
        <dbReference type="ARBA" id="ARBA00009677"/>
    </source>
</evidence>
<keyword evidence="6" id="KW-0966">Cell projection</keyword>
<dbReference type="NCBIfam" id="TIGR03506">
    <property type="entry name" value="FlgEFG_subfam"/>
    <property type="match status" value="1"/>
</dbReference>
<dbReference type="InterPro" id="IPR010930">
    <property type="entry name" value="Flg_bb/hook_C_dom"/>
</dbReference>
<dbReference type="AlphaFoldDB" id="A0A8A7KFP7"/>
<comment type="subcellular location">
    <subcellularLocation>
        <location evidence="2">Bacterial flagellum basal body</location>
    </subcellularLocation>
</comment>
<dbReference type="InterPro" id="IPR020013">
    <property type="entry name" value="Flagellar_FlgE/F/G"/>
</dbReference>
<dbReference type="Proteomes" id="UP000665020">
    <property type="component" value="Chromosome"/>
</dbReference>
<protein>
    <submittedName>
        <fullName evidence="6">Flagellar basal-body rod protein FlgF</fullName>
    </submittedName>
</protein>
<accession>A0A8A7KFP7</accession>
<dbReference type="GO" id="GO:0071978">
    <property type="term" value="P:bacterial-type flagellum-dependent swarming motility"/>
    <property type="evidence" value="ECO:0007669"/>
    <property type="project" value="TreeGrafter"/>
</dbReference>
<dbReference type="EMBL" id="CP046640">
    <property type="protein sequence ID" value="QTL96984.1"/>
    <property type="molecule type" value="Genomic_DNA"/>
</dbReference>
<dbReference type="InterPro" id="IPR001444">
    <property type="entry name" value="Flag_bb_rod_N"/>
</dbReference>
<dbReference type="InterPro" id="IPR012836">
    <property type="entry name" value="FlgF"/>
</dbReference>
<reference evidence="6" key="1">
    <citation type="submission" date="2019-12" db="EMBL/GenBank/DDBJ databases">
        <authorList>
            <person name="zhang j."/>
            <person name="sun C.M."/>
        </authorList>
    </citation>
    <scope>NUCLEOTIDE SEQUENCE</scope>
    <source>
        <strain evidence="6">NS-1</strain>
    </source>
</reference>
<evidence type="ECO:0000259" key="4">
    <source>
        <dbReference type="Pfam" id="PF06429"/>
    </source>
</evidence>
<proteinExistence type="inferred from homology"/>
<evidence type="ECO:0000313" key="7">
    <source>
        <dbReference type="Proteomes" id="UP000665020"/>
    </source>
</evidence>
<dbReference type="PANTHER" id="PTHR30435:SF19">
    <property type="entry name" value="FLAGELLAR BASAL-BODY ROD PROTEIN FLGG"/>
    <property type="match status" value="1"/>
</dbReference>
<name>A0A8A7KFP7_9FIRM</name>
<dbReference type="SUPFAM" id="SSF117143">
    <property type="entry name" value="Flagellar hook protein flgE"/>
    <property type="match status" value="1"/>
</dbReference>
<evidence type="ECO:0000259" key="5">
    <source>
        <dbReference type="Pfam" id="PF22692"/>
    </source>
</evidence>
<evidence type="ECO:0000256" key="2">
    <source>
        <dbReference type="RuleBase" id="RU362116"/>
    </source>
</evidence>
<dbReference type="Pfam" id="PF22692">
    <property type="entry name" value="LlgE_F_G_D1"/>
    <property type="match status" value="1"/>
</dbReference>
<comment type="similarity">
    <text evidence="1 2">Belongs to the flagella basal body rod proteins family.</text>
</comment>
<keyword evidence="6" id="KW-0282">Flagellum</keyword>
<sequence>MIKGLYTAASSMLANQNKMSLISNNLANVNTTGYKKDEGIQESFPEMLISRIEKDKKPRAIGSLGTGTRLQETYTDLTQGSLYATGNELDLAIDGDGYFVVETPEGIRYTRNGNFTLNDNGQIVTNQGYLVMGEEGPMQTIPGRNIQIDGSGQLYLDNLRGDSFLVVNFPNTDQLTKIGDNLYTSEVAGEEELADFQIRQGYLENSNVNVVQEMVKMIETNRYYTANQKVITAYDSTLDKVVNSVGSIG</sequence>
<dbReference type="InterPro" id="IPR037925">
    <property type="entry name" value="FlgE/F/G-like"/>
</dbReference>
<dbReference type="Pfam" id="PF06429">
    <property type="entry name" value="Flg_bbr_C"/>
    <property type="match status" value="1"/>
</dbReference>
<evidence type="ECO:0000259" key="3">
    <source>
        <dbReference type="Pfam" id="PF00460"/>
    </source>
</evidence>
<gene>
    <name evidence="6" type="primary">flgF</name>
    <name evidence="6" type="ORF">GM661_02820</name>
</gene>
<dbReference type="InterPro" id="IPR053967">
    <property type="entry name" value="LlgE_F_G-like_D1"/>
</dbReference>
<feature type="domain" description="Flagellar basal body rod protein N-terminal" evidence="3">
    <location>
        <begin position="5"/>
        <end position="35"/>
    </location>
</feature>
<organism evidence="6 7">
    <name type="scientific">Iocasia fonsfrigidae</name>
    <dbReference type="NCBI Taxonomy" id="2682810"/>
    <lineage>
        <taxon>Bacteria</taxon>
        <taxon>Bacillati</taxon>
        <taxon>Bacillota</taxon>
        <taxon>Clostridia</taxon>
        <taxon>Halanaerobiales</taxon>
        <taxon>Halanaerobiaceae</taxon>
        <taxon>Iocasia</taxon>
    </lineage>
</organism>
<dbReference type="GO" id="GO:0030694">
    <property type="term" value="C:bacterial-type flagellum basal body, rod"/>
    <property type="evidence" value="ECO:0007669"/>
    <property type="project" value="InterPro"/>
</dbReference>
<feature type="domain" description="Flagellar basal-body/hook protein C-terminal" evidence="4">
    <location>
        <begin position="199"/>
        <end position="243"/>
    </location>
</feature>
<dbReference type="KEGG" id="ifn:GM661_02820"/>